<dbReference type="RefSeq" id="WP_290264870.1">
    <property type="nucleotide sequence ID" value="NZ_JAUFQG010000006.1"/>
</dbReference>
<accession>A0ABV8V4R8</accession>
<organism evidence="2 3">
    <name type="scientific">Simiduia curdlanivorans</name>
    <dbReference type="NCBI Taxonomy" id="1492769"/>
    <lineage>
        <taxon>Bacteria</taxon>
        <taxon>Pseudomonadati</taxon>
        <taxon>Pseudomonadota</taxon>
        <taxon>Gammaproteobacteria</taxon>
        <taxon>Cellvibrionales</taxon>
        <taxon>Cellvibrionaceae</taxon>
        <taxon>Simiduia</taxon>
    </lineage>
</organism>
<keyword evidence="1" id="KW-0812">Transmembrane</keyword>
<evidence type="ECO:0000313" key="3">
    <source>
        <dbReference type="Proteomes" id="UP001595840"/>
    </source>
</evidence>
<feature type="transmembrane region" description="Helical" evidence="1">
    <location>
        <begin position="129"/>
        <end position="148"/>
    </location>
</feature>
<proteinExistence type="predicted"/>
<keyword evidence="1" id="KW-1133">Transmembrane helix</keyword>
<dbReference type="Proteomes" id="UP001595840">
    <property type="component" value="Unassembled WGS sequence"/>
</dbReference>
<keyword evidence="1" id="KW-0472">Membrane</keyword>
<reference evidence="3" key="1">
    <citation type="journal article" date="2019" name="Int. J. Syst. Evol. Microbiol.">
        <title>The Global Catalogue of Microorganisms (GCM) 10K type strain sequencing project: providing services to taxonomists for standard genome sequencing and annotation.</title>
        <authorList>
            <consortium name="The Broad Institute Genomics Platform"/>
            <consortium name="The Broad Institute Genome Sequencing Center for Infectious Disease"/>
            <person name="Wu L."/>
            <person name="Ma J."/>
        </authorList>
    </citation>
    <scope>NUCLEOTIDE SEQUENCE [LARGE SCALE GENOMIC DNA]</scope>
    <source>
        <strain evidence="3">CECT 8570</strain>
    </source>
</reference>
<feature type="transmembrane region" description="Helical" evidence="1">
    <location>
        <begin position="246"/>
        <end position="267"/>
    </location>
</feature>
<feature type="transmembrane region" description="Helical" evidence="1">
    <location>
        <begin position="287"/>
        <end position="305"/>
    </location>
</feature>
<protein>
    <submittedName>
        <fullName evidence="2">Uncharacterized protein</fullName>
    </submittedName>
</protein>
<gene>
    <name evidence="2" type="ORF">ACFOX3_11425</name>
</gene>
<feature type="transmembrane region" description="Helical" evidence="1">
    <location>
        <begin position="213"/>
        <end position="234"/>
    </location>
</feature>
<sequence>MMNWTTRYLQALAPYLPQQQRQDICDELEANLLDRLEERARENGSEDTESDAKALIAELGHPARYASEFHTRQALISQPLLEIYKQTLRWLVWILVGLFSAIELVASLYSGDIHPIAMAFSIANNIVEHLVWGFSIITLVFYFAEAQINKLSLLERWQPEDLPLLQPAWNKVSASESAFGVVTYTLFAAWMFGWIAPFNTWRLALGNTLAADLYAWLIPAIGLLAIAFALHRLYLCFLPYWQRSSLACNIALNVATLAAVALLITLPSDQLPIFISDKVEVQALLDHLSYSVKWMLLVIAGFSLYEITRDGLRWRQVP</sequence>
<feature type="transmembrane region" description="Helical" evidence="1">
    <location>
        <begin position="90"/>
        <end position="109"/>
    </location>
</feature>
<evidence type="ECO:0000256" key="1">
    <source>
        <dbReference type="SAM" id="Phobius"/>
    </source>
</evidence>
<comment type="caution">
    <text evidence="2">The sequence shown here is derived from an EMBL/GenBank/DDBJ whole genome shotgun (WGS) entry which is preliminary data.</text>
</comment>
<keyword evidence="3" id="KW-1185">Reference proteome</keyword>
<evidence type="ECO:0000313" key="2">
    <source>
        <dbReference type="EMBL" id="MFC4362914.1"/>
    </source>
</evidence>
<feature type="transmembrane region" description="Helical" evidence="1">
    <location>
        <begin position="181"/>
        <end position="201"/>
    </location>
</feature>
<dbReference type="EMBL" id="JBHSCX010000013">
    <property type="protein sequence ID" value="MFC4362914.1"/>
    <property type="molecule type" value="Genomic_DNA"/>
</dbReference>
<name>A0ABV8V4R8_9GAMM</name>